<dbReference type="GO" id="GO:0003887">
    <property type="term" value="F:DNA-directed DNA polymerase activity"/>
    <property type="evidence" value="ECO:0007669"/>
    <property type="project" value="UniProtKB-KW"/>
</dbReference>
<dbReference type="GO" id="GO:0004190">
    <property type="term" value="F:aspartic-type endopeptidase activity"/>
    <property type="evidence" value="ECO:0007669"/>
    <property type="project" value="UniProtKB-KW"/>
</dbReference>
<accession>A0A438BLR1</accession>
<dbReference type="InterPro" id="IPR043502">
    <property type="entry name" value="DNA/RNA_pol_sf"/>
</dbReference>
<dbReference type="GO" id="GO:0003677">
    <property type="term" value="F:DNA binding"/>
    <property type="evidence" value="ECO:0007669"/>
    <property type="project" value="UniProtKB-KW"/>
</dbReference>
<evidence type="ECO:0000256" key="8">
    <source>
        <dbReference type="ARBA" id="ARBA00022801"/>
    </source>
</evidence>
<sequence>MQRGRVVAYASRQLKNHEQNYPTHDLELAAIVFALKLWRHYLYGENFEVFSDHKSLKYIFSQKDLNARQRRWMETLEDFHFTLQYHTGKANVVADALSRKAQCVLSGLVVYEWKMYDYISEFNPCFDVHDSGACFCTLVAQPTILQKVKEEVMKEAHHSRFTVHPGETKMYHDLKRQYWWQGMKRDISQFVSKCLTCQQVKVEHQKPAGLLQPLPIAEWKWDHVTMDFVTGLPRTPQSKDSVWVIVDRLTKSAHFLPMRITDSVIVLSKLYVKEIVRLHGVPLSIVSDRDPRFTSQFWQSLQKALGTEIKLSSAFHPQTDGQSERVIQILEDMLRACVMDFKGNWVEHLPLIEFAYNNSFQSSIGMAPYEALYGRPCRSPMCWMESGEASLIGPELVQETTDKIRVIRDRLLAAQSRQKSYADHRRRPLEFQIGDHVFLRVTPRKGVFRFGKRGKLAPRYVGPFEILQKIGEVAYKLALPPQLSGIHDVFHVSMLRKYEPDTTHVLDWQDLNLQEDVTYEEGPRQILDKKRSGMPPPTWVDWWQPCGLPPHAWVLGDPL</sequence>
<evidence type="ECO:0000256" key="7">
    <source>
        <dbReference type="ARBA" id="ARBA00022759"/>
    </source>
</evidence>
<dbReference type="AlphaFoldDB" id="A0A438BLR1"/>
<evidence type="ECO:0000256" key="12">
    <source>
        <dbReference type="ARBA" id="ARBA00022932"/>
    </source>
</evidence>
<dbReference type="GO" id="GO:0006310">
    <property type="term" value="P:DNA recombination"/>
    <property type="evidence" value="ECO:0007669"/>
    <property type="project" value="UniProtKB-KW"/>
</dbReference>
<comment type="caution">
    <text evidence="16">The sequence shown here is derived from an EMBL/GenBank/DDBJ whole genome shotgun (WGS) entry which is preliminary data.</text>
</comment>
<evidence type="ECO:0000256" key="1">
    <source>
        <dbReference type="ARBA" id="ARBA00022670"/>
    </source>
</evidence>
<dbReference type="GO" id="GO:0004519">
    <property type="term" value="F:endonuclease activity"/>
    <property type="evidence" value="ECO:0007669"/>
    <property type="project" value="UniProtKB-KW"/>
</dbReference>
<dbReference type="Pfam" id="PF17917">
    <property type="entry name" value="RT_RNaseH"/>
    <property type="match status" value="1"/>
</dbReference>
<keyword evidence="2" id="KW-0808">Transferase</keyword>
<keyword evidence="9" id="KW-0460">Magnesium</keyword>
<dbReference type="GO" id="GO:0006508">
    <property type="term" value="P:proteolysis"/>
    <property type="evidence" value="ECO:0007669"/>
    <property type="project" value="UniProtKB-KW"/>
</dbReference>
<keyword evidence="6" id="KW-0064">Aspartyl protease</keyword>
<dbReference type="GO" id="GO:0046872">
    <property type="term" value="F:metal ion binding"/>
    <property type="evidence" value="ECO:0007669"/>
    <property type="project" value="UniProtKB-KW"/>
</dbReference>
<evidence type="ECO:0000256" key="13">
    <source>
        <dbReference type="ARBA" id="ARBA00023125"/>
    </source>
</evidence>
<dbReference type="InterPro" id="IPR041588">
    <property type="entry name" value="Integrase_H2C2"/>
</dbReference>
<name>A0A438BLR1_VITVI</name>
<dbReference type="CDD" id="cd09274">
    <property type="entry name" value="RNase_HI_RT_Ty3"/>
    <property type="match status" value="1"/>
</dbReference>
<dbReference type="Pfam" id="PF24626">
    <property type="entry name" value="SH3_Tf2-1"/>
    <property type="match status" value="1"/>
</dbReference>
<dbReference type="Gene3D" id="3.30.420.10">
    <property type="entry name" value="Ribonuclease H-like superfamily/Ribonuclease H"/>
    <property type="match status" value="1"/>
</dbReference>
<keyword evidence="14" id="KW-0233">DNA recombination</keyword>
<keyword evidence="10" id="KW-0229">DNA integration</keyword>
<dbReference type="GO" id="GO:0015074">
    <property type="term" value="P:DNA integration"/>
    <property type="evidence" value="ECO:0007669"/>
    <property type="project" value="UniProtKB-KW"/>
</dbReference>
<dbReference type="PANTHER" id="PTHR37984">
    <property type="entry name" value="PROTEIN CBG26694"/>
    <property type="match status" value="1"/>
</dbReference>
<evidence type="ECO:0000256" key="9">
    <source>
        <dbReference type="ARBA" id="ARBA00022842"/>
    </source>
</evidence>
<dbReference type="Proteomes" id="UP000288805">
    <property type="component" value="Unassembled WGS sequence"/>
</dbReference>
<dbReference type="Pfam" id="PF17921">
    <property type="entry name" value="Integrase_H2C2"/>
    <property type="match status" value="1"/>
</dbReference>
<dbReference type="Gene3D" id="3.10.20.370">
    <property type="match status" value="1"/>
</dbReference>
<evidence type="ECO:0000256" key="4">
    <source>
        <dbReference type="ARBA" id="ARBA00022722"/>
    </source>
</evidence>
<dbReference type="PROSITE" id="PS50994">
    <property type="entry name" value="INTEGRASE"/>
    <property type="match status" value="1"/>
</dbReference>
<dbReference type="EMBL" id="QGNW01002729">
    <property type="protein sequence ID" value="RVW11892.1"/>
    <property type="molecule type" value="Genomic_DNA"/>
</dbReference>
<keyword evidence="1" id="KW-0645">Protease</keyword>
<dbReference type="SUPFAM" id="SSF53098">
    <property type="entry name" value="Ribonuclease H-like"/>
    <property type="match status" value="1"/>
</dbReference>
<dbReference type="SUPFAM" id="SSF56672">
    <property type="entry name" value="DNA/RNA polymerases"/>
    <property type="match status" value="1"/>
</dbReference>
<reference evidence="16 17" key="1">
    <citation type="journal article" date="2018" name="PLoS Genet.">
        <title>Population sequencing reveals clonal diversity and ancestral inbreeding in the grapevine cultivar Chardonnay.</title>
        <authorList>
            <person name="Roach M.J."/>
            <person name="Johnson D.L."/>
            <person name="Bohlmann J."/>
            <person name="van Vuuren H.J."/>
            <person name="Jones S.J."/>
            <person name="Pretorius I.S."/>
            <person name="Schmidt S.A."/>
            <person name="Borneman A.R."/>
        </authorList>
    </citation>
    <scope>NUCLEOTIDE SEQUENCE [LARGE SCALE GENOMIC DNA]</scope>
    <source>
        <strain evidence="17">cv. Chardonnay</strain>
        <tissue evidence="16">Leaf</tissue>
    </source>
</reference>
<evidence type="ECO:0000256" key="10">
    <source>
        <dbReference type="ARBA" id="ARBA00022908"/>
    </source>
</evidence>
<evidence type="ECO:0000313" key="16">
    <source>
        <dbReference type="EMBL" id="RVW11892.1"/>
    </source>
</evidence>
<dbReference type="InterPro" id="IPR012337">
    <property type="entry name" value="RNaseH-like_sf"/>
</dbReference>
<protein>
    <submittedName>
        <fullName evidence="16">Transposon Ty3-G Gag-Pol polyprotein</fullName>
    </submittedName>
</protein>
<keyword evidence="5" id="KW-0479">Metal-binding</keyword>
<keyword evidence="7" id="KW-0255">Endonuclease</keyword>
<organism evidence="16 17">
    <name type="scientific">Vitis vinifera</name>
    <name type="common">Grape</name>
    <dbReference type="NCBI Taxonomy" id="29760"/>
    <lineage>
        <taxon>Eukaryota</taxon>
        <taxon>Viridiplantae</taxon>
        <taxon>Streptophyta</taxon>
        <taxon>Embryophyta</taxon>
        <taxon>Tracheophyta</taxon>
        <taxon>Spermatophyta</taxon>
        <taxon>Magnoliopsida</taxon>
        <taxon>eudicotyledons</taxon>
        <taxon>Gunneridae</taxon>
        <taxon>Pentapetalae</taxon>
        <taxon>rosids</taxon>
        <taxon>Vitales</taxon>
        <taxon>Vitaceae</taxon>
        <taxon>Viteae</taxon>
        <taxon>Vitis</taxon>
    </lineage>
</organism>
<dbReference type="InterPro" id="IPR001584">
    <property type="entry name" value="Integrase_cat-core"/>
</dbReference>
<evidence type="ECO:0000313" key="17">
    <source>
        <dbReference type="Proteomes" id="UP000288805"/>
    </source>
</evidence>
<keyword evidence="13" id="KW-0238">DNA-binding</keyword>
<keyword evidence="11" id="KW-0695">RNA-directed DNA polymerase</keyword>
<evidence type="ECO:0000256" key="2">
    <source>
        <dbReference type="ARBA" id="ARBA00022679"/>
    </source>
</evidence>
<evidence type="ECO:0000256" key="11">
    <source>
        <dbReference type="ARBA" id="ARBA00022918"/>
    </source>
</evidence>
<evidence type="ECO:0000256" key="14">
    <source>
        <dbReference type="ARBA" id="ARBA00023172"/>
    </source>
</evidence>
<keyword evidence="4" id="KW-0540">Nuclease</keyword>
<dbReference type="InterPro" id="IPR050951">
    <property type="entry name" value="Retrovirus_Pol_polyprotein"/>
</dbReference>
<dbReference type="Gene3D" id="1.10.340.70">
    <property type="match status" value="1"/>
</dbReference>
<keyword evidence="8" id="KW-0378">Hydrolase</keyword>
<dbReference type="InterPro" id="IPR056924">
    <property type="entry name" value="SH3_Tf2-1"/>
</dbReference>
<feature type="domain" description="Integrase catalytic" evidence="15">
    <location>
        <begin position="211"/>
        <end position="376"/>
    </location>
</feature>
<dbReference type="GO" id="GO:0003964">
    <property type="term" value="F:RNA-directed DNA polymerase activity"/>
    <property type="evidence" value="ECO:0007669"/>
    <property type="project" value="UniProtKB-KW"/>
</dbReference>
<dbReference type="InterPro" id="IPR036397">
    <property type="entry name" value="RNaseH_sf"/>
</dbReference>
<evidence type="ECO:0000256" key="3">
    <source>
        <dbReference type="ARBA" id="ARBA00022695"/>
    </source>
</evidence>
<gene>
    <name evidence="16" type="primary">TY3B-G_108</name>
    <name evidence="16" type="ORF">CK203_117211</name>
</gene>
<evidence type="ECO:0000256" key="6">
    <source>
        <dbReference type="ARBA" id="ARBA00022750"/>
    </source>
</evidence>
<keyword evidence="3" id="KW-0548">Nucleotidyltransferase</keyword>
<proteinExistence type="predicted"/>
<dbReference type="InterPro" id="IPR041373">
    <property type="entry name" value="RT_RNaseH"/>
</dbReference>
<evidence type="ECO:0000259" key="15">
    <source>
        <dbReference type="PROSITE" id="PS50994"/>
    </source>
</evidence>
<keyword evidence="12" id="KW-0239">DNA-directed DNA polymerase</keyword>
<dbReference type="PANTHER" id="PTHR37984:SF5">
    <property type="entry name" value="PROTEIN NYNRIN-LIKE"/>
    <property type="match status" value="1"/>
</dbReference>
<evidence type="ECO:0000256" key="5">
    <source>
        <dbReference type="ARBA" id="ARBA00022723"/>
    </source>
</evidence>